<evidence type="ECO:0000259" key="2">
    <source>
        <dbReference type="PROSITE" id="PS50940"/>
    </source>
</evidence>
<feature type="compositionally biased region" description="Basic and acidic residues" evidence="1">
    <location>
        <begin position="740"/>
        <end position="755"/>
    </location>
</feature>
<feature type="region of interest" description="Disordered" evidence="1">
    <location>
        <begin position="523"/>
        <end position="674"/>
    </location>
</feature>
<feature type="region of interest" description="Disordered" evidence="1">
    <location>
        <begin position="1701"/>
        <end position="1731"/>
    </location>
</feature>
<feature type="region of interest" description="Disordered" evidence="1">
    <location>
        <begin position="1282"/>
        <end position="1305"/>
    </location>
</feature>
<feature type="compositionally biased region" description="Polar residues" evidence="1">
    <location>
        <begin position="2409"/>
        <end position="2426"/>
    </location>
</feature>
<feature type="compositionally biased region" description="Polar residues" evidence="1">
    <location>
        <begin position="577"/>
        <end position="589"/>
    </location>
</feature>
<feature type="compositionally biased region" description="Low complexity" evidence="1">
    <location>
        <begin position="2306"/>
        <end position="2317"/>
    </location>
</feature>
<feature type="compositionally biased region" description="Basic and acidic residues" evidence="1">
    <location>
        <begin position="1285"/>
        <end position="1302"/>
    </location>
</feature>
<feature type="compositionally biased region" description="Low complexity" evidence="1">
    <location>
        <begin position="1957"/>
        <end position="1982"/>
    </location>
</feature>
<proteinExistence type="predicted"/>
<dbReference type="Gene3D" id="2.170.140.10">
    <property type="entry name" value="Chitin binding domain"/>
    <property type="match status" value="1"/>
</dbReference>
<feature type="compositionally biased region" description="Basic and acidic residues" evidence="1">
    <location>
        <begin position="594"/>
        <end position="610"/>
    </location>
</feature>
<feature type="compositionally biased region" description="Low complexity" evidence="1">
    <location>
        <begin position="835"/>
        <end position="858"/>
    </location>
</feature>
<feature type="compositionally biased region" description="Low complexity" evidence="1">
    <location>
        <begin position="2387"/>
        <end position="2398"/>
    </location>
</feature>
<dbReference type="PROSITE" id="PS50940">
    <property type="entry name" value="CHIT_BIND_II"/>
    <property type="match status" value="1"/>
</dbReference>
<feature type="compositionally biased region" description="Polar residues" evidence="1">
    <location>
        <begin position="1610"/>
        <end position="1619"/>
    </location>
</feature>
<feature type="region of interest" description="Disordered" evidence="1">
    <location>
        <begin position="1408"/>
        <end position="1515"/>
    </location>
</feature>
<feature type="compositionally biased region" description="Low complexity" evidence="1">
    <location>
        <begin position="355"/>
        <end position="404"/>
    </location>
</feature>
<feature type="compositionally biased region" description="Low complexity" evidence="1">
    <location>
        <begin position="454"/>
        <end position="468"/>
    </location>
</feature>
<dbReference type="EMBL" id="JAJSOF020000037">
    <property type="protein sequence ID" value="KAJ4428545.1"/>
    <property type="molecule type" value="Genomic_DNA"/>
</dbReference>
<keyword evidence="4" id="KW-1185">Reference proteome</keyword>
<feature type="region of interest" description="Disordered" evidence="1">
    <location>
        <begin position="1071"/>
        <end position="1120"/>
    </location>
</feature>
<organism evidence="3 4">
    <name type="scientific">Periplaneta americana</name>
    <name type="common">American cockroach</name>
    <name type="synonym">Blatta americana</name>
    <dbReference type="NCBI Taxonomy" id="6978"/>
    <lineage>
        <taxon>Eukaryota</taxon>
        <taxon>Metazoa</taxon>
        <taxon>Ecdysozoa</taxon>
        <taxon>Arthropoda</taxon>
        <taxon>Hexapoda</taxon>
        <taxon>Insecta</taxon>
        <taxon>Pterygota</taxon>
        <taxon>Neoptera</taxon>
        <taxon>Polyneoptera</taxon>
        <taxon>Dictyoptera</taxon>
        <taxon>Blattodea</taxon>
        <taxon>Blattoidea</taxon>
        <taxon>Blattidae</taxon>
        <taxon>Blattinae</taxon>
        <taxon>Periplaneta</taxon>
    </lineage>
</organism>
<feature type="region of interest" description="Disordered" evidence="1">
    <location>
        <begin position="1553"/>
        <end position="1632"/>
    </location>
</feature>
<feature type="region of interest" description="Disordered" evidence="1">
    <location>
        <begin position="182"/>
        <end position="332"/>
    </location>
</feature>
<feature type="compositionally biased region" description="Polar residues" evidence="1">
    <location>
        <begin position="1040"/>
        <end position="1056"/>
    </location>
</feature>
<protein>
    <recommendedName>
        <fullName evidence="2">Chitin-binding type-2 domain-containing protein</fullName>
    </recommendedName>
</protein>
<feature type="region of interest" description="Disordered" evidence="1">
    <location>
        <begin position="822"/>
        <end position="905"/>
    </location>
</feature>
<feature type="region of interest" description="Disordered" evidence="1">
    <location>
        <begin position="740"/>
        <end position="788"/>
    </location>
</feature>
<feature type="compositionally biased region" description="Basic and acidic residues" evidence="1">
    <location>
        <begin position="1707"/>
        <end position="1716"/>
    </location>
</feature>
<reference evidence="3 4" key="1">
    <citation type="journal article" date="2022" name="Allergy">
        <title>Genome assembly and annotation of Periplaneta americana reveal a comprehensive cockroach allergen profile.</title>
        <authorList>
            <person name="Wang L."/>
            <person name="Xiong Q."/>
            <person name="Saelim N."/>
            <person name="Wang L."/>
            <person name="Nong W."/>
            <person name="Wan A.T."/>
            <person name="Shi M."/>
            <person name="Liu X."/>
            <person name="Cao Q."/>
            <person name="Hui J.H.L."/>
            <person name="Sookrung N."/>
            <person name="Leung T.F."/>
            <person name="Tungtrongchitr A."/>
            <person name="Tsui S.K.W."/>
        </authorList>
    </citation>
    <scope>NUCLEOTIDE SEQUENCE [LARGE SCALE GENOMIC DNA]</scope>
    <source>
        <strain evidence="3">PWHHKU_190912</strain>
    </source>
</reference>
<feature type="compositionally biased region" description="Polar residues" evidence="1">
    <location>
        <begin position="183"/>
        <end position="210"/>
    </location>
</feature>
<feature type="region of interest" description="Disordered" evidence="1">
    <location>
        <begin position="924"/>
        <end position="1019"/>
    </location>
</feature>
<feature type="compositionally biased region" description="Low complexity" evidence="1">
    <location>
        <begin position="292"/>
        <end position="309"/>
    </location>
</feature>
<dbReference type="SUPFAM" id="SSF57625">
    <property type="entry name" value="Invertebrate chitin-binding proteins"/>
    <property type="match status" value="1"/>
</dbReference>
<comment type="caution">
    <text evidence="3">The sequence shown here is derived from an EMBL/GenBank/DDBJ whole genome shotgun (WGS) entry which is preliminary data.</text>
</comment>
<feature type="region of interest" description="Disordered" evidence="1">
    <location>
        <begin position="1033"/>
        <end position="1056"/>
    </location>
</feature>
<feature type="region of interest" description="Disordered" evidence="1">
    <location>
        <begin position="1781"/>
        <end position="1820"/>
    </location>
</feature>
<feature type="compositionally biased region" description="Low complexity" evidence="1">
    <location>
        <begin position="1794"/>
        <end position="1820"/>
    </location>
</feature>
<feature type="compositionally biased region" description="Polar residues" evidence="1">
    <location>
        <begin position="757"/>
        <end position="766"/>
    </location>
</feature>
<name>A0ABQ8S3R1_PERAM</name>
<feature type="compositionally biased region" description="Polar residues" evidence="1">
    <location>
        <begin position="655"/>
        <end position="674"/>
    </location>
</feature>
<dbReference type="Pfam" id="PF01607">
    <property type="entry name" value="CBM_14"/>
    <property type="match status" value="1"/>
</dbReference>
<feature type="compositionally biased region" description="Basic and acidic residues" evidence="1">
    <location>
        <begin position="2321"/>
        <end position="2363"/>
    </location>
</feature>
<feature type="compositionally biased region" description="Polar residues" evidence="1">
    <location>
        <begin position="405"/>
        <end position="414"/>
    </location>
</feature>
<gene>
    <name evidence="3" type="ORF">ANN_24589</name>
</gene>
<feature type="compositionally biased region" description="Polar residues" evidence="1">
    <location>
        <begin position="1323"/>
        <end position="1335"/>
    </location>
</feature>
<feature type="compositionally biased region" description="Low complexity" evidence="1">
    <location>
        <begin position="1074"/>
        <end position="1087"/>
    </location>
</feature>
<feature type="region of interest" description="Disordered" evidence="1">
    <location>
        <begin position="2073"/>
        <end position="2100"/>
    </location>
</feature>
<feature type="compositionally biased region" description="Polar residues" evidence="1">
    <location>
        <begin position="1983"/>
        <end position="2032"/>
    </location>
</feature>
<feature type="region of interest" description="Disordered" evidence="1">
    <location>
        <begin position="354"/>
        <end position="505"/>
    </location>
</feature>
<feature type="region of interest" description="Disordered" evidence="1">
    <location>
        <begin position="1871"/>
        <end position="1920"/>
    </location>
</feature>
<feature type="region of interest" description="Disordered" evidence="1">
    <location>
        <begin position="1323"/>
        <end position="1342"/>
    </location>
</feature>
<feature type="compositionally biased region" description="Polar residues" evidence="1">
    <location>
        <begin position="937"/>
        <end position="946"/>
    </location>
</feature>
<feature type="compositionally biased region" description="Polar residues" evidence="1">
    <location>
        <begin position="472"/>
        <end position="484"/>
    </location>
</feature>
<feature type="region of interest" description="Disordered" evidence="1">
    <location>
        <begin position="1957"/>
        <end position="2032"/>
    </location>
</feature>
<evidence type="ECO:0000313" key="4">
    <source>
        <dbReference type="Proteomes" id="UP001148838"/>
    </source>
</evidence>
<feature type="compositionally biased region" description="Polar residues" evidence="1">
    <location>
        <begin position="1487"/>
        <end position="1510"/>
    </location>
</feature>
<feature type="region of interest" description="Disordered" evidence="1">
    <location>
        <begin position="1134"/>
        <end position="1158"/>
    </location>
</feature>
<feature type="compositionally biased region" description="Low complexity" evidence="1">
    <location>
        <begin position="959"/>
        <end position="974"/>
    </location>
</feature>
<feature type="compositionally biased region" description="Low complexity" evidence="1">
    <location>
        <begin position="771"/>
        <end position="787"/>
    </location>
</feature>
<feature type="region of interest" description="Disordered" evidence="1">
    <location>
        <begin position="2306"/>
        <end position="2442"/>
    </location>
</feature>
<feature type="compositionally biased region" description="Polar residues" evidence="1">
    <location>
        <begin position="984"/>
        <end position="993"/>
    </location>
</feature>
<dbReference type="InterPro" id="IPR036508">
    <property type="entry name" value="Chitin-bd_dom_sf"/>
</dbReference>
<feature type="compositionally biased region" description="Low complexity" evidence="1">
    <location>
        <begin position="1098"/>
        <end position="1119"/>
    </location>
</feature>
<feature type="compositionally biased region" description="Acidic residues" evidence="1">
    <location>
        <begin position="549"/>
        <end position="559"/>
    </location>
</feature>
<accession>A0ABQ8S3R1</accession>
<dbReference type="InterPro" id="IPR002557">
    <property type="entry name" value="Chitin-bd_dom"/>
</dbReference>
<evidence type="ECO:0000313" key="3">
    <source>
        <dbReference type="EMBL" id="KAJ4428545.1"/>
    </source>
</evidence>
<feature type="compositionally biased region" description="Polar residues" evidence="1">
    <location>
        <begin position="247"/>
        <end position="261"/>
    </location>
</feature>
<dbReference type="Proteomes" id="UP001148838">
    <property type="component" value="Unassembled WGS sequence"/>
</dbReference>
<feature type="compositionally biased region" description="Basic and acidic residues" evidence="1">
    <location>
        <begin position="994"/>
        <end position="1014"/>
    </location>
</feature>
<feature type="compositionally biased region" description="Basic and acidic residues" evidence="1">
    <location>
        <begin position="631"/>
        <end position="652"/>
    </location>
</feature>
<sequence length="2463" mass="272012">MTEYYSLLGQSTVPDDDDYNDDDDPVDPGSILSILLIYDLFCASLGGRVAQLVEQLATDWKVRGSIPGSGHWVFHICADGRKISFLCPNGTIFRQSHLICDWWWTVDCASSKEHYEESAELLANDRKIYQARSDALSKSRARQRGNRKPGIIREFEGASASVTSYSTEPSPRNARIQIHSKVINPSKQLASSTPRPGNNENIFSNPAFSRSSEEFPAGSSMEQAEQRAFHAFHPPFPETRTRRPFTGQLSENRQTSQSRQIAESRALPQENDQYRDVSQFTQNIPPAPGAPEQRQFSQSRQFSEFRSPPRITPVPRHPPVTTHRPQSGQFLQNRPFEQTRPFEQNVPFQQNIPERQLSQSRQVSQSRFVQSRQDSQLQGLQNLHPPPQQQQQQLQQQKQQRQSQFRPETQSLSQNKEDNSKNKTYSHIRFFSAGDGERQLPAETGSFVTNRGNQLLKQSPSSRSSKPRITPVPQNRFPQATTKSYVELDRSRTTTKPPSKSLKVALSQRVKPFVVRVTDRGLTGLSDKSQDENADIPTSTDESTTGETPFDDDDDDDGFPEPPSDEQFKDEDLFYLRSTSTESVSNDAAASTELPKKRDDSDSFVLKDGDEQSDVDLDEELSLSKPSSDVQFKDEDLRRRPEKTETRDRADSIESVETTSQDPQTTKTFVSESTSVDYSSAAISTKKSHRFRTPTTSTTTIPTTFESRLIQHIIVSSTLEPPTWKPFTDEEIIVIRGTTKHDAARKDSDGKDEITKTPVSLSSTATPRPPTSEVTSQSTISSTSTESAAKKLRPIFVEIISRGSSEPPQLKAFTVEELERLKDSTEPTVSKAERTTTTSSTSSETETTTELFRSRTTSASIKDEITTLAPTSQPSRRVKPPARENKKLNSTIPKSDEKPSKVTTSIPPTTLYVTLSRRVQPPVLILSSIDPRDNKNMKTNQTSSEPSSKRKEPFRTRTKSPTTINTTPIIPVTISRRVQPPIFQLSNNNSISSEGKEKQSTTRAEAREPSESLKIESSGRLQTLIIDADQPPLEADDDLLNSTESPTSSSLDTTIFNPTKKSTTYVEIQRRRTTTMSPSTETSSSGTQFTAGNEIHLSSQKQETTISSTESTTASSNISVEIENSVRELVTADPEIPKPLPLKQEPTPNPSQYGNRDGLEIPVSSGPSTLHSLAVYFATKDSDQETTKPTFDNESEFGSKKIIGKEKTTTSTVSVASSTVKPDSENLTVSPSTNDTDMPVVAPSFLTKSTRDSYSALFPDTKPQENIITKLTTTTEEIPISTSRPVEKTGRRIKTMDRKPSDSSHNVLKTELLDKLAEISQMETTPHSVKLASSSTRDRMRTDTEDLLEGTDSRDLRELAQIFSRALSAYLEDPEEFKKVLTEVRPKDPSLFDNNETKKYDFIQHKSTTTTPVSTGTTRSVTSPSTEFSSVTQEEDEVLDFSDVSKVSRRKPKSTTVSPIFAKSTKLPKRKSQTSSPSTLTDKKQEVLSSTPSSRQTTVTEVTTQPSHNDMPTVDSKVENLQPPMERLKDAQTSYYALSFNRRPSNGRIIASSETVKSKSELNDEGTDYTLPPGTKQYSGPGYGPQSGDTNFAPTAGGVNDPSRPRYGGFQNNSKTSKSATRKENVNRNANAQEIVAATTLVPGIRYQTKPTTKTVNTTPRTATSSDYTTKDIPEALGNILNTFVPEDVNNLAIVNSSSDAINNSSKADESKETGKKNSAATRNVKLDSNEELIGANTASFSSSRISQPSNQLSARRKWSTPANIVDALTINRELSASNIEERASTEQELVSPTATTQTPRSTTKAAFKSRSRSTTTITTPEPTVSLEDIHISSTIISSKPAEVVTTVTPQKEAEIISKSGGRDIYVSQNEDLSDTSKSEEVQPSNIPDITFYSEKIKPPPPSSASLIRENVQNKDKTKSLADSVISKYNSEEFSESKEIVDKPQMITASTETTLLSQTTLTSSQSTTKSTSQRKISSKSRTALSARQSENTEQSSISVEKSNKKSTSSARTSSPELSTSPPFSETTFVSPSTLQTTTITRKHQLKLFDVSFSEPDDSTEYVTKDYTTVTPTRTSVITSSRRPKSTTKKPTSSEEGSDLDILKEDFSKKDVVILNSSQSIGSTLPPPRGTVQSLINTGTQQNFRTVNNEALTVNSRTIATERKSASSTLVKSSEKIIPAQSPTIPTFAKIRMSSDPTPTSATRTGIDDDLKLEDVTSDQLQALEDLQTMLFPANTTMAEDGTMFGNLNQSSTLSLINTMKQAVTNSTVRRLVLLLVNSLKDNTPEEARTLLIEALLRMPVDRDVSESQQSSISASQQRVEPLPDKSSRSIVKDVRVNEAKDKSSLTVQKDDSQEKYASKDTASEVKFTTTQQPTTTFRVRGRKNPQTSTTVTEPTTTTRSKGRKPVRLRTTTEVPQTESSITSSLEGDSDFEDIAKEGDSLPQSDTRAVELLRSLYTLASRWG</sequence>
<feature type="domain" description="Chitin-binding type-2" evidence="2">
    <location>
        <begin position="39"/>
        <end position="110"/>
    </location>
</feature>
<evidence type="ECO:0000256" key="1">
    <source>
        <dbReference type="SAM" id="MobiDB-lite"/>
    </source>
</evidence>
<feature type="compositionally biased region" description="Acidic residues" evidence="1">
    <location>
        <begin position="611"/>
        <end position="621"/>
    </location>
</feature>
<feature type="compositionally biased region" description="Low complexity" evidence="1">
    <location>
        <begin position="1408"/>
        <end position="1426"/>
    </location>
</feature>